<evidence type="ECO:0000256" key="6">
    <source>
        <dbReference type="SAM" id="MobiDB-lite"/>
    </source>
</evidence>
<evidence type="ECO:0000256" key="2">
    <source>
        <dbReference type="ARBA" id="ARBA00022692"/>
    </source>
</evidence>
<dbReference type="PANTHER" id="PTHR33048">
    <property type="entry name" value="PTH11-LIKE INTEGRAL MEMBRANE PROTEIN (AFU_ORTHOLOGUE AFUA_5G11245)"/>
    <property type="match status" value="1"/>
</dbReference>
<dbReference type="Pfam" id="PF20684">
    <property type="entry name" value="Fung_rhodopsin"/>
    <property type="match status" value="2"/>
</dbReference>
<keyword evidence="3 7" id="KW-1133">Transmembrane helix</keyword>
<accession>A0ABR2XGQ9</accession>
<dbReference type="InterPro" id="IPR049326">
    <property type="entry name" value="Rhodopsin_dom_fungi"/>
</dbReference>
<comment type="caution">
    <text evidence="9">The sequence shown here is derived from an EMBL/GenBank/DDBJ whole genome shotgun (WGS) entry which is preliminary data.</text>
</comment>
<comment type="similarity">
    <text evidence="5">Belongs to the SAT4 family.</text>
</comment>
<evidence type="ECO:0000256" key="3">
    <source>
        <dbReference type="ARBA" id="ARBA00022989"/>
    </source>
</evidence>
<name>A0ABR2XGQ9_9PEZI</name>
<feature type="transmembrane region" description="Helical" evidence="7">
    <location>
        <begin position="20"/>
        <end position="41"/>
    </location>
</feature>
<reference evidence="9 10" key="1">
    <citation type="submission" date="2024-02" db="EMBL/GenBank/DDBJ databases">
        <title>First draft genome assembly of two strains of Seiridium cardinale.</title>
        <authorList>
            <person name="Emiliani G."/>
            <person name="Scali E."/>
        </authorList>
    </citation>
    <scope>NUCLEOTIDE SEQUENCE [LARGE SCALE GENOMIC DNA]</scope>
    <source>
        <strain evidence="9 10">BM-138-000479</strain>
    </source>
</reference>
<feature type="domain" description="Rhodopsin" evidence="8">
    <location>
        <begin position="224"/>
        <end position="302"/>
    </location>
</feature>
<sequence length="444" mass="50080">MSTNEQTKPMPPPAVPYTAYVATIWAFVAVSGITLICRLIARFRGPRRLFWDDGFVIFPWTLSLVTAATWQWAARDMYYIMNVQAGLANYDPSIYMTSLRNWLNASLIAELFFYTALFSIKLSFLFFFRRLSNGISHFRYIWWPVLIVTVGSYLGAIGNVDYKCLVGTIEQITGVCQQEHELQFTTATLKANAALDVFTDFMSVPLLFYISLSLVLLTLSSLPIVMLLPTILVWNTRIRTSKKLALIGLFSLSIITIVIAIVRAIMVDSARRPDGNPDVTWLWFWSAVEPSVVCCGSAFPQLFTPSMHSSKKLEFSPSETFLRMKSRIRSSRKHRQAEDDTTWLDLTAVSRNSLRDFDNHSYSMVSDHGHRSSTDPESGYGNNVTLANNPPRGPMLVPRGPGPIPAAHTYIRTPSQDTLVGPENQISEHFEFETRTMTTEGTHS</sequence>
<keyword evidence="10" id="KW-1185">Reference proteome</keyword>
<feature type="transmembrane region" description="Helical" evidence="7">
    <location>
        <begin position="244"/>
        <end position="262"/>
    </location>
</feature>
<feature type="domain" description="Rhodopsin" evidence="8">
    <location>
        <begin position="38"/>
        <end position="208"/>
    </location>
</feature>
<protein>
    <recommendedName>
        <fullName evidence="8">Rhodopsin domain-containing protein</fullName>
    </recommendedName>
</protein>
<dbReference type="EMBL" id="JARVKM010000055">
    <property type="protein sequence ID" value="KAK9773003.1"/>
    <property type="molecule type" value="Genomic_DNA"/>
</dbReference>
<evidence type="ECO:0000256" key="5">
    <source>
        <dbReference type="ARBA" id="ARBA00038359"/>
    </source>
</evidence>
<keyword evidence="2 7" id="KW-0812">Transmembrane</keyword>
<feature type="transmembrane region" description="Helical" evidence="7">
    <location>
        <begin position="53"/>
        <end position="73"/>
    </location>
</feature>
<dbReference type="Proteomes" id="UP001465668">
    <property type="component" value="Unassembled WGS sequence"/>
</dbReference>
<organism evidence="9 10">
    <name type="scientific">Seiridium cardinale</name>
    <dbReference type="NCBI Taxonomy" id="138064"/>
    <lineage>
        <taxon>Eukaryota</taxon>
        <taxon>Fungi</taxon>
        <taxon>Dikarya</taxon>
        <taxon>Ascomycota</taxon>
        <taxon>Pezizomycotina</taxon>
        <taxon>Sordariomycetes</taxon>
        <taxon>Xylariomycetidae</taxon>
        <taxon>Amphisphaeriales</taxon>
        <taxon>Sporocadaceae</taxon>
        <taxon>Seiridium</taxon>
    </lineage>
</organism>
<gene>
    <name evidence="9" type="ORF">SCAR479_10333</name>
</gene>
<feature type="transmembrane region" description="Helical" evidence="7">
    <location>
        <begin position="102"/>
        <end position="128"/>
    </location>
</feature>
<dbReference type="PANTHER" id="PTHR33048:SF47">
    <property type="entry name" value="INTEGRAL MEMBRANE PROTEIN-RELATED"/>
    <property type="match status" value="1"/>
</dbReference>
<feature type="region of interest" description="Disordered" evidence="6">
    <location>
        <begin position="365"/>
        <end position="408"/>
    </location>
</feature>
<keyword evidence="4 7" id="KW-0472">Membrane</keyword>
<evidence type="ECO:0000313" key="10">
    <source>
        <dbReference type="Proteomes" id="UP001465668"/>
    </source>
</evidence>
<evidence type="ECO:0000313" key="9">
    <source>
        <dbReference type="EMBL" id="KAK9773003.1"/>
    </source>
</evidence>
<dbReference type="InterPro" id="IPR052337">
    <property type="entry name" value="SAT4-like"/>
</dbReference>
<comment type="subcellular location">
    <subcellularLocation>
        <location evidence="1">Membrane</location>
        <topology evidence="1">Multi-pass membrane protein</topology>
    </subcellularLocation>
</comment>
<feature type="transmembrane region" description="Helical" evidence="7">
    <location>
        <begin position="282"/>
        <end position="303"/>
    </location>
</feature>
<feature type="transmembrane region" description="Helical" evidence="7">
    <location>
        <begin position="140"/>
        <end position="158"/>
    </location>
</feature>
<evidence type="ECO:0000259" key="8">
    <source>
        <dbReference type="Pfam" id="PF20684"/>
    </source>
</evidence>
<feature type="transmembrane region" description="Helical" evidence="7">
    <location>
        <begin position="206"/>
        <end position="232"/>
    </location>
</feature>
<evidence type="ECO:0000256" key="4">
    <source>
        <dbReference type="ARBA" id="ARBA00023136"/>
    </source>
</evidence>
<proteinExistence type="inferred from homology"/>
<evidence type="ECO:0000256" key="1">
    <source>
        <dbReference type="ARBA" id="ARBA00004141"/>
    </source>
</evidence>
<evidence type="ECO:0000256" key="7">
    <source>
        <dbReference type="SAM" id="Phobius"/>
    </source>
</evidence>